<reference evidence="1" key="1">
    <citation type="submission" date="2014-03" db="EMBL/GenBank/DDBJ databases">
        <authorList>
            <person name="Emond-Rheault J.-G."/>
            <person name="Trudel M.V."/>
            <person name="Vincent A.T."/>
            <person name="Brochu F."/>
            <person name="Boyle B."/>
            <person name="Tanaka K.H."/>
            <person name="Attere S.A."/>
            <person name="Jubinville E."/>
            <person name="Frenette M."/>
            <person name="Derome N."/>
            <person name="Charette S.J."/>
        </authorList>
    </citation>
    <scope>NUCLEOTIDE SEQUENCE</scope>
    <source>
        <strain evidence="1">HER1085</strain>
    </source>
</reference>
<sequence length="83" mass="9387">MTQNIFSRAANRADKVIASIADRLSGNHSRRVALHRRASAIADDIRRQKLAEKRVIANQRLGRIPQGHRLMLNLTAQNHRNAV</sequence>
<evidence type="ECO:0000313" key="1">
    <source>
        <dbReference type="EMBL" id="AIZ49633.1"/>
    </source>
</evidence>
<protein>
    <recommendedName>
        <fullName evidence="2">Phage protein</fullName>
    </recommendedName>
</protein>
<dbReference type="RefSeq" id="WP_073531743.1">
    <property type="nucleotide sequence ID" value="NZ_CDDW01000001.1"/>
</dbReference>
<reference evidence="1" key="2">
    <citation type="journal article" date="2015" name="Vet. Microbiol.">
        <title>Variants of a genomic island in Aeromonas salmonicida subsp. salmonicida link isolates with their geographical origins.</title>
        <authorList>
            <person name="Emond-Rheault J.G."/>
            <person name="Vincent A.T."/>
            <person name="Trudel M.V."/>
            <person name="Brochu F."/>
            <person name="Boyle B."/>
            <person name="Tanaka K.H."/>
            <person name="Attere S.A."/>
            <person name="Jubinville E."/>
            <person name="Loch T.P."/>
            <person name="Winters A.D."/>
            <person name="Faisal M."/>
            <person name="Frenette M."/>
            <person name="Derome N."/>
            <person name="Charette S.J."/>
        </authorList>
    </citation>
    <scope>NUCLEOTIDE SEQUENCE</scope>
    <source>
        <strain evidence="1">HER1085</strain>
    </source>
</reference>
<organism evidence="1">
    <name type="scientific">Aeromonas salmonicida subsp. salmonicida</name>
    <dbReference type="NCBI Taxonomy" id="29491"/>
    <lineage>
        <taxon>Bacteria</taxon>
        <taxon>Pseudomonadati</taxon>
        <taxon>Pseudomonadota</taxon>
        <taxon>Gammaproteobacteria</taxon>
        <taxon>Aeromonadales</taxon>
        <taxon>Aeromonadaceae</taxon>
        <taxon>Aeromonas</taxon>
    </lineage>
</organism>
<evidence type="ECO:0008006" key="2">
    <source>
        <dbReference type="Google" id="ProtNLM"/>
    </source>
</evidence>
<dbReference type="EMBL" id="KJ626179">
    <property type="protein sequence ID" value="AIZ49633.1"/>
    <property type="molecule type" value="Genomic_DNA"/>
</dbReference>
<proteinExistence type="predicted"/>
<dbReference type="AlphaFoldDB" id="A0A0A7KTR9"/>
<accession>A0A0A7KTR9</accession>
<name>A0A0A7KTR9_AERSS</name>